<dbReference type="RefSeq" id="WP_006875308.1">
    <property type="nucleotide sequence ID" value="NZ_CABIWA010000011.1"/>
</dbReference>
<evidence type="ECO:0000313" key="8">
    <source>
        <dbReference type="EMBL" id="OUP70955.1"/>
    </source>
</evidence>
<organism evidence="7 10">
    <name type="scientific">Anaerotruncus colihominis</name>
    <dbReference type="NCBI Taxonomy" id="169435"/>
    <lineage>
        <taxon>Bacteria</taxon>
        <taxon>Bacillati</taxon>
        <taxon>Bacillota</taxon>
        <taxon>Clostridia</taxon>
        <taxon>Eubacteriales</taxon>
        <taxon>Oscillospiraceae</taxon>
        <taxon>Anaerotruncus</taxon>
    </lineage>
</organism>
<dbReference type="InterPro" id="IPR030191">
    <property type="entry name" value="CodB"/>
</dbReference>
<evidence type="ECO:0000256" key="2">
    <source>
        <dbReference type="ARBA" id="ARBA00008974"/>
    </source>
</evidence>
<dbReference type="Gene3D" id="1.10.4160.10">
    <property type="entry name" value="Hydantoin permease"/>
    <property type="match status" value="1"/>
</dbReference>
<comment type="similarity">
    <text evidence="2">Belongs to the purine-cytosine permease (2.A.39) family.</text>
</comment>
<dbReference type="EMBL" id="CZBE01000008">
    <property type="protein sequence ID" value="CUP63123.1"/>
    <property type="molecule type" value="Genomic_DNA"/>
</dbReference>
<reference evidence="9 12" key="4">
    <citation type="submission" date="2018-08" db="EMBL/GenBank/DDBJ databases">
        <title>A genome reference for cultivated species of the human gut microbiota.</title>
        <authorList>
            <person name="Zou Y."/>
            <person name="Xue W."/>
            <person name="Luo G."/>
        </authorList>
    </citation>
    <scope>NUCLEOTIDE SEQUENCE [LARGE SCALE GENOMIC DNA]</scope>
    <source>
        <strain evidence="9 12">TF05-12AC</strain>
    </source>
</reference>
<reference evidence="8" key="3">
    <citation type="journal article" date="2018" name="BMC Genomics">
        <title>Whole genome sequencing and function prediction of 133 gut anaerobes isolated from chicken caecum in pure cultures.</title>
        <authorList>
            <person name="Medvecky M."/>
            <person name="Cejkova D."/>
            <person name="Polansky O."/>
            <person name="Karasova D."/>
            <person name="Kubasova T."/>
            <person name="Cizek A."/>
            <person name="Rychlik I."/>
        </authorList>
    </citation>
    <scope>NUCLEOTIDE SEQUENCE</scope>
    <source>
        <strain evidence="8">An175</strain>
    </source>
</reference>
<name>A0A174PQ15_9FIRM</name>
<gene>
    <name evidence="7" type="primary">codB_3</name>
    <name evidence="8" type="ORF">B5F11_02480</name>
    <name evidence="9" type="ORF">DXC40_01690</name>
    <name evidence="7" type="ORF">ERS852551_01410</name>
</gene>
<keyword evidence="4 6" id="KW-1133">Transmembrane helix</keyword>
<dbReference type="NCBIfam" id="NF008241">
    <property type="entry name" value="PRK11017.1"/>
    <property type="match status" value="1"/>
</dbReference>
<reference evidence="7 10" key="1">
    <citation type="submission" date="2015-09" db="EMBL/GenBank/DDBJ databases">
        <authorList>
            <consortium name="Pathogen Informatics"/>
        </authorList>
    </citation>
    <scope>NUCLEOTIDE SEQUENCE [LARGE SCALE GENOMIC DNA]</scope>
    <source>
        <strain evidence="7 10">2789STDY5834939</strain>
    </source>
</reference>
<feature type="transmembrane region" description="Helical" evidence="6">
    <location>
        <begin position="268"/>
        <end position="293"/>
    </location>
</feature>
<feature type="transmembrane region" description="Helical" evidence="6">
    <location>
        <begin position="205"/>
        <end position="224"/>
    </location>
</feature>
<feature type="transmembrane region" description="Helical" evidence="6">
    <location>
        <begin position="168"/>
        <end position="185"/>
    </location>
</feature>
<evidence type="ECO:0000313" key="7">
    <source>
        <dbReference type="EMBL" id="CUP63123.1"/>
    </source>
</evidence>
<dbReference type="PANTHER" id="PTHR30569:SF0">
    <property type="entry name" value="CYTOSINE PERMEASE"/>
    <property type="match status" value="1"/>
</dbReference>
<feature type="transmembrane region" description="Helical" evidence="6">
    <location>
        <begin position="63"/>
        <end position="85"/>
    </location>
</feature>
<feature type="transmembrane region" description="Helical" evidence="6">
    <location>
        <begin position="341"/>
        <end position="359"/>
    </location>
</feature>
<dbReference type="Proteomes" id="UP000095765">
    <property type="component" value="Unassembled WGS sequence"/>
</dbReference>
<evidence type="ECO:0000313" key="11">
    <source>
        <dbReference type="Proteomes" id="UP000196386"/>
    </source>
</evidence>
<feature type="transmembrane region" description="Helical" evidence="6">
    <location>
        <begin position="31"/>
        <end position="51"/>
    </location>
</feature>
<feature type="transmembrane region" description="Helical" evidence="6">
    <location>
        <begin position="106"/>
        <end position="127"/>
    </location>
</feature>
<evidence type="ECO:0000256" key="6">
    <source>
        <dbReference type="SAM" id="Phobius"/>
    </source>
</evidence>
<dbReference type="EMBL" id="NFKP01000002">
    <property type="protein sequence ID" value="OUP70955.1"/>
    <property type="molecule type" value="Genomic_DNA"/>
</dbReference>
<dbReference type="EMBL" id="QVME01000001">
    <property type="protein sequence ID" value="RGE69800.1"/>
    <property type="molecule type" value="Genomic_DNA"/>
</dbReference>
<evidence type="ECO:0000256" key="4">
    <source>
        <dbReference type="ARBA" id="ARBA00022989"/>
    </source>
</evidence>
<feature type="transmembrane region" description="Helical" evidence="6">
    <location>
        <begin position="133"/>
        <end position="156"/>
    </location>
</feature>
<dbReference type="Proteomes" id="UP000196386">
    <property type="component" value="Unassembled WGS sequence"/>
</dbReference>
<dbReference type="Pfam" id="PF02133">
    <property type="entry name" value="Transp_cyt_pur"/>
    <property type="match status" value="1"/>
</dbReference>
<evidence type="ECO:0000313" key="12">
    <source>
        <dbReference type="Proteomes" id="UP000260828"/>
    </source>
</evidence>
<dbReference type="GO" id="GO:0005886">
    <property type="term" value="C:plasma membrane"/>
    <property type="evidence" value="ECO:0007669"/>
    <property type="project" value="TreeGrafter"/>
</dbReference>
<dbReference type="PANTHER" id="PTHR30569">
    <property type="entry name" value="CYTOSINE TRANSPORTER CODB"/>
    <property type="match status" value="1"/>
</dbReference>
<evidence type="ECO:0000256" key="1">
    <source>
        <dbReference type="ARBA" id="ARBA00004141"/>
    </source>
</evidence>
<evidence type="ECO:0000313" key="9">
    <source>
        <dbReference type="EMBL" id="RGE69800.1"/>
    </source>
</evidence>
<feature type="transmembrane region" description="Helical" evidence="6">
    <location>
        <begin position="371"/>
        <end position="389"/>
    </location>
</feature>
<feature type="transmembrane region" description="Helical" evidence="6">
    <location>
        <begin position="314"/>
        <end position="335"/>
    </location>
</feature>
<dbReference type="AlphaFoldDB" id="A0A174PQ15"/>
<evidence type="ECO:0000256" key="5">
    <source>
        <dbReference type="ARBA" id="ARBA00023136"/>
    </source>
</evidence>
<dbReference type="Proteomes" id="UP000260828">
    <property type="component" value="Unassembled WGS sequence"/>
</dbReference>
<feature type="transmembrane region" description="Helical" evidence="6">
    <location>
        <begin position="395"/>
        <end position="413"/>
    </location>
</feature>
<feature type="transmembrane region" description="Helical" evidence="6">
    <location>
        <begin position="236"/>
        <end position="262"/>
    </location>
</feature>
<proteinExistence type="inferred from homology"/>
<dbReference type="GO" id="GO:0015209">
    <property type="term" value="F:cytosine transmembrane transporter activity"/>
    <property type="evidence" value="ECO:0007669"/>
    <property type="project" value="InterPro"/>
</dbReference>
<evidence type="ECO:0000256" key="3">
    <source>
        <dbReference type="ARBA" id="ARBA00022692"/>
    </source>
</evidence>
<keyword evidence="5 6" id="KW-0472">Membrane</keyword>
<keyword evidence="3 6" id="KW-0812">Transmembrane</keyword>
<comment type="subcellular location">
    <subcellularLocation>
        <location evidence="1">Membrane</location>
        <topology evidence="1">Multi-pass membrane protein</topology>
    </subcellularLocation>
</comment>
<dbReference type="CDD" id="cd11484">
    <property type="entry name" value="SLC-NCS1sbd_CobB-like"/>
    <property type="match status" value="1"/>
</dbReference>
<accession>A0A174PQ15</accession>
<protein>
    <submittedName>
        <fullName evidence="7">Cytosine permease</fullName>
    </submittedName>
</protein>
<dbReference type="OrthoDB" id="9787279at2"/>
<sequence>MKENPSAANPVENNNDEFSNQRVPLSERKGWLNLLTVSLGYVFVVTSMQAGGNIGVGLNFRDAFLAILLSSVILAVLACVMGVIAAKSGLTLGLLSKYSFGKAGTYVPVAIVAITTIGWFSIDAYMIGQSTNALFSMVPIIPVAILGGIGMTLTALRGMKWMTYLSNLAVPLIIVFGTISMVMAVQSSGGVAGLMAMTQENPISFSKAVALGVGSYAVGAVMFTPDIMRFAKSAKTAIIVMIITLMLGNTFMVLSGAIGAVATGSPDIAMVMAAQGLLAPAFLVLVLNIWSTAQGCVYSGSMSLSSVTKIKRPYLVIGFGVVGIIFAVIGFYNYFGSYIDFLSATVPPLGGIFLADFLVTYRQDYPEMDKIELPTINISGFIAWIVGFVVSRIQIGMPVVNCIIVAFLVKAILGKVMGSGIKQRQ</sequence>
<evidence type="ECO:0000313" key="10">
    <source>
        <dbReference type="Proteomes" id="UP000095765"/>
    </source>
</evidence>
<dbReference type="GeneID" id="72465440"/>
<dbReference type="InterPro" id="IPR001248">
    <property type="entry name" value="Pur-cyt_permease"/>
</dbReference>
<reference evidence="11" key="2">
    <citation type="submission" date="2017-04" db="EMBL/GenBank/DDBJ databases">
        <title>Function of individual gut microbiota members based on whole genome sequencing of pure cultures obtained from chicken caecum.</title>
        <authorList>
            <person name="Medvecky M."/>
            <person name="Cejkova D."/>
            <person name="Polansky O."/>
            <person name="Karasova D."/>
            <person name="Kubasova T."/>
            <person name="Cizek A."/>
            <person name="Rychlik I."/>
        </authorList>
    </citation>
    <scope>NUCLEOTIDE SEQUENCE [LARGE SCALE GENOMIC DNA]</scope>
    <source>
        <strain evidence="11">An175</strain>
    </source>
</reference>